<protein>
    <submittedName>
        <fullName evidence="1">Uncharacterized protein</fullName>
    </submittedName>
</protein>
<comment type="caution">
    <text evidence="1">The sequence shown here is derived from an EMBL/GenBank/DDBJ whole genome shotgun (WGS) entry which is preliminary data.</text>
</comment>
<dbReference type="FunCoup" id="A0A1Q3CYV3">
    <property type="interactions" value="1463"/>
</dbReference>
<dbReference type="GO" id="GO:0034196">
    <property type="term" value="P:acylglycerol transport"/>
    <property type="evidence" value="ECO:0007669"/>
    <property type="project" value="InterPro"/>
</dbReference>
<evidence type="ECO:0000313" key="1">
    <source>
        <dbReference type="EMBL" id="GAV85335.1"/>
    </source>
</evidence>
<evidence type="ECO:0000313" key="2">
    <source>
        <dbReference type="Proteomes" id="UP000187406"/>
    </source>
</evidence>
<dbReference type="OrthoDB" id="512148at2759"/>
<reference evidence="2" key="1">
    <citation type="submission" date="2016-04" db="EMBL/GenBank/DDBJ databases">
        <title>Cephalotus genome sequencing.</title>
        <authorList>
            <person name="Fukushima K."/>
            <person name="Hasebe M."/>
            <person name="Fang X."/>
        </authorList>
    </citation>
    <scope>NUCLEOTIDE SEQUENCE [LARGE SCALE GENOMIC DNA]</scope>
    <source>
        <strain evidence="2">cv. St1</strain>
    </source>
</reference>
<dbReference type="GO" id="GO:0070300">
    <property type="term" value="F:phosphatidic acid binding"/>
    <property type="evidence" value="ECO:0007669"/>
    <property type="project" value="InterPro"/>
</dbReference>
<organism evidence="1 2">
    <name type="scientific">Cephalotus follicularis</name>
    <name type="common">Albany pitcher plant</name>
    <dbReference type="NCBI Taxonomy" id="3775"/>
    <lineage>
        <taxon>Eukaryota</taxon>
        <taxon>Viridiplantae</taxon>
        <taxon>Streptophyta</taxon>
        <taxon>Embryophyta</taxon>
        <taxon>Tracheophyta</taxon>
        <taxon>Spermatophyta</taxon>
        <taxon>Magnoliopsida</taxon>
        <taxon>eudicotyledons</taxon>
        <taxon>Gunneridae</taxon>
        <taxon>Pentapetalae</taxon>
        <taxon>rosids</taxon>
        <taxon>fabids</taxon>
        <taxon>Oxalidales</taxon>
        <taxon>Cephalotaceae</taxon>
        <taxon>Cephalotus</taxon>
    </lineage>
</organism>
<sequence length="469" mass="52245">MKKLRWVMEGEFWEVDMSTPNTLQGTALAVPAAGVSRGIRLSRPKQIDFMQRFMAAPFVPSYSPHHHGFSLQRVLTIPFPFTTNHNWFATLLGQFNVQKLMSVVKESGVLQEPKSSWFQSFKKQLSDTSLYALGFCSEISLTSDDNNILLFSSEGYGGHHHTSRNKAVLHHKLPHHNLTVEAVSPGLFADKAGKYWDVPLWAAIGLASLAPDSGAAYHLSMHHIGGMPKLFSEDDHPCEVPPTLLPGLSLKAAFAYKHNVDFWRSEGRQLKFIQPYDIFLSNPHISASGIVGATVTASHGDNSIGLQVEHDSQGFRGFRLHAPAVKCALLADIFASLTFTAQHGNYQRLFLDLTRFHARLDFPSGSNFLSGATRLAQDLINSQQPCLGALLAICPKASISLQQQIAGPFSFRVDSRVVIDLKNRDWHVSMDEPVFAMEYALQVLGSAKAVAWYSPKHQEFMVELRFFER</sequence>
<dbReference type="AlphaFoldDB" id="A0A1Q3CYV3"/>
<dbReference type="PANTHER" id="PTHR34954:SF4">
    <property type="entry name" value="PROTEIN TRIGALACTOSYLDIACYLGLYCEROL 4, CHLOROPLASTIC"/>
    <property type="match status" value="1"/>
</dbReference>
<dbReference type="EMBL" id="BDDD01003539">
    <property type="protein sequence ID" value="GAV85335.1"/>
    <property type="molecule type" value="Genomic_DNA"/>
</dbReference>
<dbReference type="Proteomes" id="UP000187406">
    <property type="component" value="Unassembled WGS sequence"/>
</dbReference>
<dbReference type="STRING" id="3775.A0A1Q3CYV3"/>
<dbReference type="PANTHER" id="PTHR34954">
    <property type="entry name" value="EXPRESSED PROTEIN"/>
    <property type="match status" value="1"/>
</dbReference>
<accession>A0A1Q3CYV3</accession>
<name>A0A1Q3CYV3_CEPFO</name>
<dbReference type="InParanoid" id="A0A1Q3CYV3"/>
<proteinExistence type="predicted"/>
<dbReference type="GO" id="GO:1990052">
    <property type="term" value="P:ER to chloroplast lipid transport"/>
    <property type="evidence" value="ECO:0007669"/>
    <property type="project" value="InterPro"/>
</dbReference>
<dbReference type="GO" id="GO:0009941">
    <property type="term" value="C:chloroplast envelope"/>
    <property type="evidence" value="ECO:0007669"/>
    <property type="project" value="TreeGrafter"/>
</dbReference>
<keyword evidence="2" id="KW-1185">Reference proteome</keyword>
<dbReference type="InterPro" id="IPR044160">
    <property type="entry name" value="TGD4-like"/>
</dbReference>
<gene>
    <name evidence="1" type="ORF">CFOL_v3_28773</name>
</gene>